<dbReference type="Pfam" id="PF09340">
    <property type="entry name" value="NuA4"/>
    <property type="match status" value="1"/>
</dbReference>
<name>A0A7R9GAQ3_9CRUS</name>
<dbReference type="EMBL" id="CAJPEX010000207">
    <property type="protein sequence ID" value="CAG0914270.1"/>
    <property type="molecule type" value="Genomic_DNA"/>
</dbReference>
<feature type="compositionally biased region" description="Polar residues" evidence="10">
    <location>
        <begin position="117"/>
        <end position="126"/>
    </location>
</feature>
<dbReference type="InterPro" id="IPR013320">
    <property type="entry name" value="ConA-like_dom_sf"/>
</dbReference>
<keyword evidence="7" id="KW-0804">Transcription</keyword>
<comment type="subcellular location">
    <subcellularLocation>
        <location evidence="1">Nucleus</location>
    </subcellularLocation>
</comment>
<feature type="transmembrane region" description="Helical" evidence="11">
    <location>
        <begin position="334"/>
        <end position="353"/>
    </location>
</feature>
<feature type="transmembrane region" description="Helical" evidence="11">
    <location>
        <begin position="283"/>
        <end position="313"/>
    </location>
</feature>
<evidence type="ECO:0000256" key="8">
    <source>
        <dbReference type="ARBA" id="ARBA00023242"/>
    </source>
</evidence>
<keyword evidence="11" id="KW-0472">Membrane</keyword>
<keyword evidence="8" id="KW-0539">Nucleus</keyword>
<keyword evidence="11" id="KW-0812">Transmembrane</keyword>
<keyword evidence="5" id="KW-0805">Transcription regulation</keyword>
<evidence type="ECO:0000313" key="13">
    <source>
        <dbReference type="EMBL" id="CAD7274118.1"/>
    </source>
</evidence>
<keyword evidence="6 9" id="KW-0175">Coiled coil</keyword>
<feature type="transmembrane region" description="Helical" evidence="11">
    <location>
        <begin position="241"/>
        <end position="263"/>
    </location>
</feature>
<dbReference type="InterPro" id="IPR001496">
    <property type="entry name" value="SOCS_box"/>
</dbReference>
<evidence type="ECO:0000256" key="9">
    <source>
        <dbReference type="SAM" id="Coils"/>
    </source>
</evidence>
<dbReference type="Pfam" id="PF00622">
    <property type="entry name" value="SPRY"/>
    <property type="match status" value="1"/>
</dbReference>
<dbReference type="EMBL" id="OA882244">
    <property type="protein sequence ID" value="CAD7274118.1"/>
    <property type="molecule type" value="Genomic_DNA"/>
</dbReference>
<reference evidence="13" key="1">
    <citation type="submission" date="2020-11" db="EMBL/GenBank/DDBJ databases">
        <authorList>
            <person name="Tran Van P."/>
        </authorList>
    </citation>
    <scope>NUCLEOTIDE SEQUENCE</scope>
</reference>
<gene>
    <name evidence="13" type="ORF">NMOB1V02_LOCUS1973</name>
</gene>
<evidence type="ECO:0000256" key="3">
    <source>
        <dbReference type="ARBA" id="ARBA00019141"/>
    </source>
</evidence>
<evidence type="ECO:0000259" key="12">
    <source>
        <dbReference type="PROSITE" id="PS50225"/>
    </source>
</evidence>
<dbReference type="InterPro" id="IPR003877">
    <property type="entry name" value="SPRY_dom"/>
</dbReference>
<dbReference type="InterPro" id="IPR015418">
    <property type="entry name" value="Eaf6"/>
</dbReference>
<dbReference type="SUPFAM" id="SSF49899">
    <property type="entry name" value="Concanavalin A-like lectins/glucanases"/>
    <property type="match status" value="1"/>
</dbReference>
<sequence length="594" mass="65989">MGSKGGPKQSAGEMQNLRADLLELVKRRNEISLNLENLERQIYAFEGSYLEDTQNFGNIIRGWDRYLTGPQKNPSKADKKNRKFKENERLFSRSSITAAAAVNGLMDPESKAGVEQPSENEFQGNGSAVDDSQDKKFVKSVKTEAAAESSREKQSESSKEDSQKSKSSSSSRAKKSSAKKARSQRSLEALVLTVLVELDQILRSLTMYNYPDGVDRLDRPEEASVEEFVNEMKVRRFAGTVLIAATSVSIIAYAISVTTRLLVAPFSGSSSWFALLFAELVSPAFYVSVICFTLAVALLAGFFMASCQIGVNVEANESLAKALKARWKKETSSSFAEVISASTVFFVASSLMWDLNFSFLRNPESTVFMTMFLLLEALKLTWQTWFGPDWVLESGQFSKGHKENYRRSARIFSRLGMFVSGFRWRNAVGRATSSVLAFALCPQEFPIGVENSSALKLHQALASKNTWVKYLAFADLKDLALHSSSRRAAVFHPVVLDMDDGTLSFVVDGQYLGIAFRGLRGKTLFPIVSAVWGHSEISMKYLGSLSANALPLTDLCRYVIRQEIHKNDNDVEAGVQTMALPTGVKDFLLFRDRR</sequence>
<evidence type="ECO:0000256" key="7">
    <source>
        <dbReference type="ARBA" id="ARBA00023163"/>
    </source>
</evidence>
<dbReference type="Proteomes" id="UP000678499">
    <property type="component" value="Unassembled WGS sequence"/>
</dbReference>
<feature type="compositionally biased region" description="Basic and acidic residues" evidence="10">
    <location>
        <begin position="149"/>
        <end position="164"/>
    </location>
</feature>
<dbReference type="AlphaFoldDB" id="A0A7R9GAQ3"/>
<keyword evidence="14" id="KW-1185">Reference proteome</keyword>
<evidence type="ECO:0000256" key="5">
    <source>
        <dbReference type="ARBA" id="ARBA00023015"/>
    </source>
</evidence>
<organism evidence="13">
    <name type="scientific">Notodromas monacha</name>
    <dbReference type="NCBI Taxonomy" id="399045"/>
    <lineage>
        <taxon>Eukaryota</taxon>
        <taxon>Metazoa</taxon>
        <taxon>Ecdysozoa</taxon>
        <taxon>Arthropoda</taxon>
        <taxon>Crustacea</taxon>
        <taxon>Oligostraca</taxon>
        <taxon>Ostracoda</taxon>
        <taxon>Podocopa</taxon>
        <taxon>Podocopida</taxon>
        <taxon>Cypridocopina</taxon>
        <taxon>Cypridoidea</taxon>
        <taxon>Cyprididae</taxon>
        <taxon>Notodromas</taxon>
    </lineage>
</organism>
<feature type="region of interest" description="Disordered" evidence="10">
    <location>
        <begin position="109"/>
        <end position="180"/>
    </location>
</feature>
<evidence type="ECO:0000256" key="10">
    <source>
        <dbReference type="SAM" id="MobiDB-lite"/>
    </source>
</evidence>
<keyword evidence="4" id="KW-0156">Chromatin regulator</keyword>
<proteinExistence type="inferred from homology"/>
<dbReference type="PANTHER" id="PTHR13476">
    <property type="entry name" value="CHROMATIN MODIFICATION-RELATED PROTEIN MEAF6"/>
    <property type="match status" value="1"/>
</dbReference>
<accession>A0A7R9GAQ3</accession>
<dbReference type="GO" id="GO:0006325">
    <property type="term" value="P:chromatin organization"/>
    <property type="evidence" value="ECO:0007669"/>
    <property type="project" value="UniProtKB-KW"/>
</dbReference>
<evidence type="ECO:0000256" key="1">
    <source>
        <dbReference type="ARBA" id="ARBA00004123"/>
    </source>
</evidence>
<keyword evidence="11" id="KW-1133">Transmembrane helix</keyword>
<dbReference type="GO" id="GO:0000123">
    <property type="term" value="C:histone acetyltransferase complex"/>
    <property type="evidence" value="ECO:0007669"/>
    <property type="project" value="InterPro"/>
</dbReference>
<dbReference type="GO" id="GO:0005634">
    <property type="term" value="C:nucleus"/>
    <property type="evidence" value="ECO:0007669"/>
    <property type="project" value="UniProtKB-SubCell"/>
</dbReference>
<dbReference type="PROSITE" id="PS50225">
    <property type="entry name" value="SOCS"/>
    <property type="match status" value="1"/>
</dbReference>
<dbReference type="InterPro" id="IPR043136">
    <property type="entry name" value="B30.2/SPRY_sf"/>
</dbReference>
<dbReference type="OrthoDB" id="440324at2759"/>
<evidence type="ECO:0000256" key="4">
    <source>
        <dbReference type="ARBA" id="ARBA00022853"/>
    </source>
</evidence>
<evidence type="ECO:0000256" key="2">
    <source>
        <dbReference type="ARBA" id="ARBA00010916"/>
    </source>
</evidence>
<dbReference type="Gene3D" id="2.60.120.920">
    <property type="match status" value="1"/>
</dbReference>
<feature type="coiled-coil region" evidence="9">
    <location>
        <begin position="14"/>
        <end position="41"/>
    </location>
</feature>
<evidence type="ECO:0000313" key="14">
    <source>
        <dbReference type="Proteomes" id="UP000678499"/>
    </source>
</evidence>
<protein>
    <recommendedName>
        <fullName evidence="3">Chromatin modification-related protein MEAF6</fullName>
    </recommendedName>
</protein>
<evidence type="ECO:0000256" key="11">
    <source>
        <dbReference type="SAM" id="Phobius"/>
    </source>
</evidence>
<feature type="domain" description="SOCS box" evidence="12">
    <location>
        <begin position="536"/>
        <end position="594"/>
    </location>
</feature>
<evidence type="ECO:0000256" key="6">
    <source>
        <dbReference type="ARBA" id="ARBA00023054"/>
    </source>
</evidence>
<comment type="similarity">
    <text evidence="2">Belongs to the EAF6 family.</text>
</comment>